<organism evidence="3 4">
    <name type="scientific">Dictyobacter aurantiacus</name>
    <dbReference type="NCBI Taxonomy" id="1936993"/>
    <lineage>
        <taxon>Bacteria</taxon>
        <taxon>Bacillati</taxon>
        <taxon>Chloroflexota</taxon>
        <taxon>Ktedonobacteria</taxon>
        <taxon>Ktedonobacterales</taxon>
        <taxon>Dictyobacteraceae</taxon>
        <taxon>Dictyobacter</taxon>
    </lineage>
</organism>
<dbReference type="PROSITE" id="PS51762">
    <property type="entry name" value="GH16_2"/>
    <property type="match status" value="1"/>
</dbReference>
<name>A0A401ZJE6_9CHLR</name>
<dbReference type="InterPro" id="IPR050546">
    <property type="entry name" value="Glycosyl_Hydrlase_16"/>
</dbReference>
<accession>A0A401ZJE6</accession>
<evidence type="ECO:0000256" key="1">
    <source>
        <dbReference type="ARBA" id="ARBA00006865"/>
    </source>
</evidence>
<dbReference type="GO" id="GO:0004553">
    <property type="term" value="F:hydrolase activity, hydrolyzing O-glycosyl compounds"/>
    <property type="evidence" value="ECO:0007669"/>
    <property type="project" value="InterPro"/>
</dbReference>
<dbReference type="AlphaFoldDB" id="A0A401ZJE6"/>
<dbReference type="Proteomes" id="UP000287224">
    <property type="component" value="Unassembled WGS sequence"/>
</dbReference>
<dbReference type="Pfam" id="PF26113">
    <property type="entry name" value="GH16_XgeA"/>
    <property type="match status" value="1"/>
</dbReference>
<evidence type="ECO:0000313" key="3">
    <source>
        <dbReference type="EMBL" id="GCE06948.1"/>
    </source>
</evidence>
<dbReference type="Gene3D" id="2.60.120.200">
    <property type="match status" value="1"/>
</dbReference>
<dbReference type="PANTHER" id="PTHR10963:SF55">
    <property type="entry name" value="GLYCOSIDE HYDROLASE FAMILY 16 PROTEIN"/>
    <property type="match status" value="1"/>
</dbReference>
<gene>
    <name evidence="3" type="ORF">KDAU_42770</name>
</gene>
<dbReference type="InterPro" id="IPR000757">
    <property type="entry name" value="Beta-glucanase-like"/>
</dbReference>
<feature type="domain" description="GH16" evidence="2">
    <location>
        <begin position="1"/>
        <end position="175"/>
    </location>
</feature>
<dbReference type="InterPro" id="IPR013320">
    <property type="entry name" value="ConA-like_dom_sf"/>
</dbReference>
<sequence>MAVEASIQMPNVTGRAAQGYWPAFWMLGSAFRGNYNNWPGVGEIDGMENVNGTNTEYGTLHCGVNPGGPCNETNGLGGNTPCSGTTCQASFHTYRVEVDRSTSPEQIRWYLDGVEFWHVASNNPGMDATTWANAVDHSFFIILDVAMGGSWPGNPTGATASGIPMLIDYVHVYTA</sequence>
<proteinExistence type="inferred from homology"/>
<evidence type="ECO:0000313" key="4">
    <source>
        <dbReference type="Proteomes" id="UP000287224"/>
    </source>
</evidence>
<dbReference type="EMBL" id="BIFQ01000001">
    <property type="protein sequence ID" value="GCE06948.1"/>
    <property type="molecule type" value="Genomic_DNA"/>
</dbReference>
<comment type="similarity">
    <text evidence="1">Belongs to the glycosyl hydrolase 16 family.</text>
</comment>
<reference evidence="4" key="1">
    <citation type="submission" date="2018-12" db="EMBL/GenBank/DDBJ databases">
        <title>Tengunoibacter tsumagoiensis gen. nov., sp. nov., Dictyobacter kobayashii sp. nov., D. alpinus sp. nov., and D. joshuensis sp. nov. and description of Dictyobacteraceae fam. nov. within the order Ktedonobacterales isolated from Tengu-no-mugimeshi.</title>
        <authorList>
            <person name="Wang C.M."/>
            <person name="Zheng Y."/>
            <person name="Sakai Y."/>
            <person name="Toyoda A."/>
            <person name="Minakuchi Y."/>
            <person name="Abe K."/>
            <person name="Yokota A."/>
            <person name="Yabe S."/>
        </authorList>
    </citation>
    <scope>NUCLEOTIDE SEQUENCE [LARGE SCALE GENOMIC DNA]</scope>
    <source>
        <strain evidence="4">S-27</strain>
    </source>
</reference>
<protein>
    <recommendedName>
        <fullName evidence="2">GH16 domain-containing protein</fullName>
    </recommendedName>
</protein>
<comment type="caution">
    <text evidence="3">The sequence shown here is derived from an EMBL/GenBank/DDBJ whole genome shotgun (WGS) entry which is preliminary data.</text>
</comment>
<dbReference type="SUPFAM" id="SSF49899">
    <property type="entry name" value="Concanavalin A-like lectins/glucanases"/>
    <property type="match status" value="1"/>
</dbReference>
<keyword evidence="4" id="KW-1185">Reference proteome</keyword>
<evidence type="ECO:0000259" key="2">
    <source>
        <dbReference type="PROSITE" id="PS51762"/>
    </source>
</evidence>
<dbReference type="PANTHER" id="PTHR10963">
    <property type="entry name" value="GLYCOSYL HYDROLASE-RELATED"/>
    <property type="match status" value="1"/>
</dbReference>
<dbReference type="GO" id="GO:0005975">
    <property type="term" value="P:carbohydrate metabolic process"/>
    <property type="evidence" value="ECO:0007669"/>
    <property type="project" value="InterPro"/>
</dbReference>